<dbReference type="GO" id="GO:0005737">
    <property type="term" value="C:cytoplasm"/>
    <property type="evidence" value="ECO:0007669"/>
    <property type="project" value="UniProtKB-SubCell"/>
</dbReference>
<keyword evidence="10" id="KW-0234">DNA repair</keyword>
<evidence type="ECO:0000256" key="5">
    <source>
        <dbReference type="ARBA" id="ARBA00022763"/>
    </source>
</evidence>
<dbReference type="Proteomes" id="UP000034004">
    <property type="component" value="Unassembled WGS sequence"/>
</dbReference>
<dbReference type="GO" id="GO:0004518">
    <property type="term" value="F:nuclease activity"/>
    <property type="evidence" value="ECO:0007669"/>
    <property type="project" value="UniProtKB-KW"/>
</dbReference>
<dbReference type="Gene3D" id="3.40.50.300">
    <property type="entry name" value="P-loop containing nucleotide triphosphate hydrolases"/>
    <property type="match status" value="1"/>
</dbReference>
<dbReference type="InterPro" id="IPR027417">
    <property type="entry name" value="P-loop_NTPase"/>
</dbReference>
<keyword evidence="7" id="KW-0067">ATP-binding</keyword>
<reference evidence="14 15" key="1">
    <citation type="journal article" date="2015" name="Nature">
        <title>rRNA introns, odd ribosomes, and small enigmatic genomes across a large radiation of phyla.</title>
        <authorList>
            <person name="Brown C.T."/>
            <person name="Hug L.A."/>
            <person name="Thomas B.C."/>
            <person name="Sharon I."/>
            <person name="Castelle C.J."/>
            <person name="Singh A."/>
            <person name="Wilkins M.J."/>
            <person name="Williams K.H."/>
            <person name="Banfield J.F."/>
        </authorList>
    </citation>
    <scope>NUCLEOTIDE SEQUENCE [LARGE SCALE GENOMIC DNA]</scope>
</reference>
<proteinExistence type="inferred from homology"/>
<protein>
    <recommendedName>
        <fullName evidence="12">UvrABC system protein A</fullName>
    </recommendedName>
    <alternativeName>
        <fullName evidence="13">Excinuclease ABC subunit A</fullName>
    </alternativeName>
</protein>
<dbReference type="GO" id="GO:0006281">
    <property type="term" value="P:DNA repair"/>
    <property type="evidence" value="ECO:0007669"/>
    <property type="project" value="UniProtKB-KW"/>
</dbReference>
<gene>
    <name evidence="14" type="ORF">UR56_C0018G0009</name>
</gene>
<keyword evidence="3" id="KW-0677">Repeat</keyword>
<evidence type="ECO:0000256" key="13">
    <source>
        <dbReference type="ARBA" id="ARBA00042156"/>
    </source>
</evidence>
<evidence type="ECO:0000256" key="10">
    <source>
        <dbReference type="ARBA" id="ARBA00023204"/>
    </source>
</evidence>
<dbReference type="AlphaFoldDB" id="A0A0G0DC56"/>
<dbReference type="Gene3D" id="1.20.1580.10">
    <property type="entry name" value="ABC transporter ATPase like domain"/>
    <property type="match status" value="1"/>
</dbReference>
<sequence length="104" mass="11867">MTGVSGSGKSSLVTETLYPALKYYLDGYYHDKIGEFNKIEGYQYLDRVHMVDQSPIGRTPRSNPATYIGFFDEIREIFAEDTKREDFRLTSKEAVVKSVKGPVF</sequence>
<keyword evidence="2" id="KW-0963">Cytoplasm</keyword>
<keyword evidence="8" id="KW-0267">Excision nuclease</keyword>
<evidence type="ECO:0000256" key="11">
    <source>
        <dbReference type="ARBA" id="ARBA00038000"/>
    </source>
</evidence>
<evidence type="ECO:0000256" key="12">
    <source>
        <dbReference type="ARBA" id="ARBA00039316"/>
    </source>
</evidence>
<dbReference type="PANTHER" id="PTHR43152:SF3">
    <property type="entry name" value="UVRABC SYSTEM PROTEIN A"/>
    <property type="match status" value="1"/>
</dbReference>
<dbReference type="STRING" id="1618484.UR56_C0018G0009"/>
<dbReference type="GO" id="GO:0003677">
    <property type="term" value="F:DNA binding"/>
    <property type="evidence" value="ECO:0007669"/>
    <property type="project" value="UniProtKB-KW"/>
</dbReference>
<evidence type="ECO:0000256" key="2">
    <source>
        <dbReference type="ARBA" id="ARBA00022490"/>
    </source>
</evidence>
<evidence type="ECO:0000256" key="9">
    <source>
        <dbReference type="ARBA" id="ARBA00023125"/>
    </source>
</evidence>
<evidence type="ECO:0000313" key="15">
    <source>
        <dbReference type="Proteomes" id="UP000034004"/>
    </source>
</evidence>
<comment type="caution">
    <text evidence="14">The sequence shown here is derived from an EMBL/GenBank/DDBJ whole genome shotgun (WGS) entry which is preliminary data.</text>
</comment>
<dbReference type="PANTHER" id="PTHR43152">
    <property type="entry name" value="UVRABC SYSTEM PROTEIN A"/>
    <property type="match status" value="1"/>
</dbReference>
<evidence type="ECO:0000256" key="6">
    <source>
        <dbReference type="ARBA" id="ARBA00022769"/>
    </source>
</evidence>
<evidence type="ECO:0000256" key="3">
    <source>
        <dbReference type="ARBA" id="ARBA00022737"/>
    </source>
</evidence>
<dbReference type="EMBL" id="LBPR01000018">
    <property type="protein sequence ID" value="KKP60910.1"/>
    <property type="molecule type" value="Genomic_DNA"/>
</dbReference>
<keyword evidence="4" id="KW-0547">Nucleotide-binding</keyword>
<name>A0A0G0DC56_9BACT</name>
<dbReference type="PATRIC" id="fig|1618484.3.peg.632"/>
<keyword evidence="9" id="KW-0238">DNA-binding</keyword>
<comment type="subcellular location">
    <subcellularLocation>
        <location evidence="1">Cytoplasm</location>
    </subcellularLocation>
</comment>
<evidence type="ECO:0000256" key="7">
    <source>
        <dbReference type="ARBA" id="ARBA00022840"/>
    </source>
</evidence>
<evidence type="ECO:0000256" key="8">
    <source>
        <dbReference type="ARBA" id="ARBA00022881"/>
    </source>
</evidence>
<evidence type="ECO:0000313" key="14">
    <source>
        <dbReference type="EMBL" id="KKP60910.1"/>
    </source>
</evidence>
<keyword evidence="6" id="KW-0228">DNA excision</keyword>
<evidence type="ECO:0000256" key="1">
    <source>
        <dbReference type="ARBA" id="ARBA00004496"/>
    </source>
</evidence>
<accession>A0A0G0DC56</accession>
<evidence type="ECO:0000256" key="4">
    <source>
        <dbReference type="ARBA" id="ARBA00022741"/>
    </source>
</evidence>
<dbReference type="GO" id="GO:0005524">
    <property type="term" value="F:ATP binding"/>
    <property type="evidence" value="ECO:0007669"/>
    <property type="project" value="UniProtKB-KW"/>
</dbReference>
<comment type="similarity">
    <text evidence="11">Belongs to the ABC transporter superfamily. UvrA family.</text>
</comment>
<keyword evidence="5" id="KW-0227">DNA damage</keyword>
<organism evidence="14 15">
    <name type="scientific">Candidatus Roizmanbacteria bacterium GW2011_GWC2_34_23</name>
    <dbReference type="NCBI Taxonomy" id="1618484"/>
    <lineage>
        <taxon>Bacteria</taxon>
        <taxon>Candidatus Roizmaniibacteriota</taxon>
    </lineage>
</organism>